<proteinExistence type="predicted"/>
<comment type="caution">
    <text evidence="3">The sequence shown here is derived from an EMBL/GenBank/DDBJ whole genome shotgun (WGS) entry which is preliminary data.</text>
</comment>
<name>A0A917SAD5_9ACTN</name>
<evidence type="ECO:0000256" key="2">
    <source>
        <dbReference type="SAM" id="SignalP"/>
    </source>
</evidence>
<keyword evidence="4" id="KW-1185">Reference proteome</keyword>
<dbReference type="Proteomes" id="UP000613840">
    <property type="component" value="Unassembled WGS sequence"/>
</dbReference>
<organism evidence="3 4">
    <name type="scientific">Microlunatus endophyticus</name>
    <dbReference type="NCBI Taxonomy" id="1716077"/>
    <lineage>
        <taxon>Bacteria</taxon>
        <taxon>Bacillati</taxon>
        <taxon>Actinomycetota</taxon>
        <taxon>Actinomycetes</taxon>
        <taxon>Propionibacteriales</taxon>
        <taxon>Propionibacteriaceae</taxon>
        <taxon>Microlunatus</taxon>
    </lineage>
</organism>
<evidence type="ECO:0000313" key="4">
    <source>
        <dbReference type="Proteomes" id="UP000613840"/>
    </source>
</evidence>
<sequence length="83" mass="8960">MITAVLLAIFIAYGVQWNQSTAAVDTSSFCSMSDVSYGECVLRSRIEALGRATLLHDTVAFGAGSVVAFWSAIICTILWAVRR</sequence>
<keyword evidence="1" id="KW-0812">Transmembrane</keyword>
<feature type="chain" id="PRO_5037571527" description="Vitamin K epoxide reductase family protein" evidence="2">
    <location>
        <begin position="23"/>
        <end position="83"/>
    </location>
</feature>
<dbReference type="RefSeq" id="WP_188895967.1">
    <property type="nucleotide sequence ID" value="NZ_BMMZ01000006.1"/>
</dbReference>
<feature type="signal peptide" evidence="2">
    <location>
        <begin position="1"/>
        <end position="22"/>
    </location>
</feature>
<dbReference type="AlphaFoldDB" id="A0A917SAD5"/>
<evidence type="ECO:0000256" key="1">
    <source>
        <dbReference type="SAM" id="Phobius"/>
    </source>
</evidence>
<keyword evidence="1" id="KW-0472">Membrane</keyword>
<evidence type="ECO:0000313" key="3">
    <source>
        <dbReference type="EMBL" id="GGL67769.1"/>
    </source>
</evidence>
<evidence type="ECO:0008006" key="5">
    <source>
        <dbReference type="Google" id="ProtNLM"/>
    </source>
</evidence>
<protein>
    <recommendedName>
        <fullName evidence="5">Vitamin K epoxide reductase family protein</fullName>
    </recommendedName>
</protein>
<reference evidence="3" key="2">
    <citation type="submission" date="2020-09" db="EMBL/GenBank/DDBJ databases">
        <authorList>
            <person name="Sun Q."/>
            <person name="Zhou Y."/>
        </authorList>
    </citation>
    <scope>NUCLEOTIDE SEQUENCE</scope>
    <source>
        <strain evidence="3">CGMCC 4.7306</strain>
    </source>
</reference>
<keyword evidence="1" id="KW-1133">Transmembrane helix</keyword>
<keyword evidence="2" id="KW-0732">Signal</keyword>
<accession>A0A917SAD5</accession>
<dbReference type="EMBL" id="BMMZ01000006">
    <property type="protein sequence ID" value="GGL67769.1"/>
    <property type="molecule type" value="Genomic_DNA"/>
</dbReference>
<feature type="transmembrane region" description="Helical" evidence="1">
    <location>
        <begin position="59"/>
        <end position="81"/>
    </location>
</feature>
<reference evidence="3" key="1">
    <citation type="journal article" date="2014" name="Int. J. Syst. Evol. Microbiol.">
        <title>Complete genome sequence of Corynebacterium casei LMG S-19264T (=DSM 44701T), isolated from a smear-ripened cheese.</title>
        <authorList>
            <consortium name="US DOE Joint Genome Institute (JGI-PGF)"/>
            <person name="Walter F."/>
            <person name="Albersmeier A."/>
            <person name="Kalinowski J."/>
            <person name="Ruckert C."/>
        </authorList>
    </citation>
    <scope>NUCLEOTIDE SEQUENCE</scope>
    <source>
        <strain evidence="3">CGMCC 4.7306</strain>
    </source>
</reference>
<gene>
    <name evidence="3" type="ORF">GCM10011575_27880</name>
</gene>